<protein>
    <submittedName>
        <fullName evidence="1">19254_t:CDS:1</fullName>
    </submittedName>
</protein>
<organism evidence="1 2">
    <name type="scientific">Racocetra persica</name>
    <dbReference type="NCBI Taxonomy" id="160502"/>
    <lineage>
        <taxon>Eukaryota</taxon>
        <taxon>Fungi</taxon>
        <taxon>Fungi incertae sedis</taxon>
        <taxon>Mucoromycota</taxon>
        <taxon>Glomeromycotina</taxon>
        <taxon>Glomeromycetes</taxon>
        <taxon>Diversisporales</taxon>
        <taxon>Gigasporaceae</taxon>
        <taxon>Racocetra</taxon>
    </lineage>
</organism>
<proteinExistence type="predicted"/>
<evidence type="ECO:0000313" key="2">
    <source>
        <dbReference type="Proteomes" id="UP000789920"/>
    </source>
</evidence>
<reference evidence="1" key="1">
    <citation type="submission" date="2021-06" db="EMBL/GenBank/DDBJ databases">
        <authorList>
            <person name="Kallberg Y."/>
            <person name="Tangrot J."/>
            <person name="Rosling A."/>
        </authorList>
    </citation>
    <scope>NUCLEOTIDE SEQUENCE</scope>
    <source>
        <strain evidence="1">MA461A</strain>
    </source>
</reference>
<keyword evidence="2" id="KW-1185">Reference proteome</keyword>
<dbReference type="Proteomes" id="UP000789920">
    <property type="component" value="Unassembled WGS sequence"/>
</dbReference>
<evidence type="ECO:0000313" key="1">
    <source>
        <dbReference type="EMBL" id="CAG8493844.1"/>
    </source>
</evidence>
<accession>A0ACA9KUB4</accession>
<name>A0ACA9KUB4_9GLOM</name>
<comment type="caution">
    <text evidence="1">The sequence shown here is derived from an EMBL/GenBank/DDBJ whole genome shotgun (WGS) entry which is preliminary data.</text>
</comment>
<dbReference type="EMBL" id="CAJVQC010001408">
    <property type="protein sequence ID" value="CAG8493844.1"/>
    <property type="molecule type" value="Genomic_DNA"/>
</dbReference>
<sequence length="150" mass="17264">MAEEFKYYQKTGLVIPPSPRQFLIALSPGLENRSEDIAKVSLSPPENSVVFSSSNRAISEKNTLDLERIINGLDNRTTLMIRNIPNKYTQRMLLDWLYETHCGQYDFVYLCIDFKDKCTVGCAFINFVAVSSMQDYEMSFPRPDNTQPIF</sequence>
<gene>
    <name evidence="1" type="ORF">RPERSI_LOCUS1512</name>
</gene>